<keyword evidence="2" id="KW-0560">Oxidoreductase</keyword>
<dbReference type="Pfam" id="PF03992">
    <property type="entry name" value="ABM"/>
    <property type="match status" value="1"/>
</dbReference>
<evidence type="ECO:0000313" key="3">
    <source>
        <dbReference type="Proteomes" id="UP001183643"/>
    </source>
</evidence>
<dbReference type="RefSeq" id="WP_310370746.1">
    <property type="nucleotide sequence ID" value="NZ_JAVDYB010000001.1"/>
</dbReference>
<dbReference type="InterPro" id="IPR011008">
    <property type="entry name" value="Dimeric_a/b-barrel"/>
</dbReference>
<organism evidence="2 3">
    <name type="scientific">Catenuloplanes atrovinosus</name>
    <dbReference type="NCBI Taxonomy" id="137266"/>
    <lineage>
        <taxon>Bacteria</taxon>
        <taxon>Bacillati</taxon>
        <taxon>Actinomycetota</taxon>
        <taxon>Actinomycetes</taxon>
        <taxon>Micromonosporales</taxon>
        <taxon>Micromonosporaceae</taxon>
        <taxon>Catenuloplanes</taxon>
    </lineage>
</organism>
<reference evidence="2" key="1">
    <citation type="submission" date="2023-07" db="EMBL/GenBank/DDBJ databases">
        <title>Sequencing the genomes of 1000 actinobacteria strains.</title>
        <authorList>
            <person name="Klenk H.-P."/>
        </authorList>
    </citation>
    <scope>NUCLEOTIDE SEQUENCE</scope>
    <source>
        <strain evidence="2">DSM 44707</strain>
    </source>
</reference>
<evidence type="ECO:0000313" key="2">
    <source>
        <dbReference type="EMBL" id="MDR7278062.1"/>
    </source>
</evidence>
<evidence type="ECO:0000259" key="1">
    <source>
        <dbReference type="PROSITE" id="PS51725"/>
    </source>
</evidence>
<keyword evidence="3" id="KW-1185">Reference proteome</keyword>
<proteinExistence type="predicted"/>
<dbReference type="SUPFAM" id="SSF54909">
    <property type="entry name" value="Dimeric alpha+beta barrel"/>
    <property type="match status" value="1"/>
</dbReference>
<dbReference type="AlphaFoldDB" id="A0AAE3YRV1"/>
<dbReference type="Gene3D" id="3.30.70.100">
    <property type="match status" value="1"/>
</dbReference>
<dbReference type="GO" id="GO:0004497">
    <property type="term" value="F:monooxygenase activity"/>
    <property type="evidence" value="ECO:0007669"/>
    <property type="project" value="UniProtKB-KW"/>
</dbReference>
<dbReference type="InterPro" id="IPR007138">
    <property type="entry name" value="ABM_dom"/>
</dbReference>
<feature type="domain" description="ABM" evidence="1">
    <location>
        <begin position="2"/>
        <end position="92"/>
    </location>
</feature>
<comment type="caution">
    <text evidence="2">The sequence shown here is derived from an EMBL/GenBank/DDBJ whole genome shotgun (WGS) entry which is preliminary data.</text>
</comment>
<keyword evidence="2" id="KW-0503">Monooxygenase</keyword>
<dbReference type="Proteomes" id="UP001183643">
    <property type="component" value="Unassembled WGS sequence"/>
</dbReference>
<sequence>MVLEVALIDVQPGREDELAAAYAKGHQILAGTPGCRSVRMTRGIETPDRFVLLVEWDSVEAHEENFRATERFTQWRALIGPFFAGPPRVEHFTDVPA</sequence>
<dbReference type="PROSITE" id="PS51725">
    <property type="entry name" value="ABM"/>
    <property type="match status" value="1"/>
</dbReference>
<dbReference type="EMBL" id="JAVDYB010000001">
    <property type="protein sequence ID" value="MDR7278062.1"/>
    <property type="molecule type" value="Genomic_DNA"/>
</dbReference>
<protein>
    <submittedName>
        <fullName evidence="2">Heme-degrading monooxygenase HmoA</fullName>
    </submittedName>
</protein>
<gene>
    <name evidence="2" type="ORF">J2S41_004840</name>
</gene>
<name>A0AAE3YRV1_9ACTN</name>
<accession>A0AAE3YRV1</accession>